<gene>
    <name evidence="1" type="ORF">J2S07_000024</name>
</gene>
<evidence type="ECO:0000313" key="1">
    <source>
        <dbReference type="EMBL" id="MDQ0153726.1"/>
    </source>
</evidence>
<dbReference type="Gene3D" id="3.30.470.20">
    <property type="entry name" value="ATP-grasp fold, B domain"/>
    <property type="match status" value="1"/>
</dbReference>
<accession>A0ABT9UYF8</accession>
<dbReference type="SUPFAM" id="SSF56059">
    <property type="entry name" value="Glutathione synthetase ATP-binding domain-like"/>
    <property type="match status" value="1"/>
</dbReference>
<dbReference type="Gene3D" id="3.30.1490.20">
    <property type="entry name" value="ATP-grasp fold, A domain"/>
    <property type="match status" value="1"/>
</dbReference>
<evidence type="ECO:0000313" key="2">
    <source>
        <dbReference type="Proteomes" id="UP001231362"/>
    </source>
</evidence>
<protein>
    <submittedName>
        <fullName evidence="1">Glutathione synthase/RimK-type ligase-like ATP-grasp enzyme</fullName>
    </submittedName>
</protein>
<dbReference type="EMBL" id="JAUSTU010000001">
    <property type="protein sequence ID" value="MDQ0153726.1"/>
    <property type="molecule type" value="Genomic_DNA"/>
</dbReference>
<dbReference type="RefSeq" id="WP_307148358.1">
    <property type="nucleotide sequence ID" value="NZ_JAUSTU010000001.1"/>
</dbReference>
<sequence>MLTLGFMTLNLKTEAGYFTEIARRAKEHEIICYRFIPSKFSPLTEQIEGERFDPDKDAWVEEQFLIPSILYDRCFYGHDLHSRQCKGIVNWFKTKDKIQFLGFGLPNKLMLYEALTKSKLAPYIPRTIQARSSEQVYQLLQDKRRIILKPTDGSGGSGIYSIELYNKEFIVKTDKMTHQVSRTFKSKSTLLSWLDRILSKADYMLQPFLSLQNERNQPFDIRALLQKDQFGHWSMIGKGIRQGKEGGIVSNLNYGGIAINFEEWLANLDERKRRFIIEEIDDILTSLPTILETQFPPLFELGVDIGIAKDLSIWILDVNSKPGRKVLLETKPELKDFLYESPLLYAKFLQERRPEPYERERVISD</sequence>
<dbReference type="InterPro" id="IPR026838">
    <property type="entry name" value="YheC/D"/>
</dbReference>
<dbReference type="Proteomes" id="UP001231362">
    <property type="component" value="Unassembled WGS sequence"/>
</dbReference>
<organism evidence="1 2">
    <name type="scientific">Anoxybacillus andreesenii</name>
    <dbReference type="NCBI Taxonomy" id="1325932"/>
    <lineage>
        <taxon>Bacteria</taxon>
        <taxon>Bacillati</taxon>
        <taxon>Bacillota</taxon>
        <taxon>Bacilli</taxon>
        <taxon>Bacillales</taxon>
        <taxon>Anoxybacillaceae</taxon>
        <taxon>Anoxybacillus</taxon>
    </lineage>
</organism>
<keyword evidence="2" id="KW-1185">Reference proteome</keyword>
<dbReference type="InterPro" id="IPR013815">
    <property type="entry name" value="ATP_grasp_subdomain_1"/>
</dbReference>
<name>A0ABT9UYF8_9BACL</name>
<proteinExistence type="predicted"/>
<comment type="caution">
    <text evidence="1">The sequence shown here is derived from an EMBL/GenBank/DDBJ whole genome shotgun (WGS) entry which is preliminary data.</text>
</comment>
<dbReference type="Pfam" id="PF14398">
    <property type="entry name" value="ATPgrasp_YheCD"/>
    <property type="match status" value="1"/>
</dbReference>
<reference evidence="1 2" key="1">
    <citation type="submission" date="2023-07" db="EMBL/GenBank/DDBJ databases">
        <title>Genomic Encyclopedia of Type Strains, Phase IV (KMG-IV): sequencing the most valuable type-strain genomes for metagenomic binning, comparative biology and taxonomic classification.</title>
        <authorList>
            <person name="Goeker M."/>
        </authorList>
    </citation>
    <scope>NUCLEOTIDE SEQUENCE [LARGE SCALE GENOMIC DNA]</scope>
    <source>
        <strain evidence="1 2">DSM 23948</strain>
    </source>
</reference>